<dbReference type="OrthoDB" id="9815654at2"/>
<keyword evidence="2" id="KW-0238">DNA-binding</keyword>
<protein>
    <submittedName>
        <fullName evidence="5">Transcriptional regulator, GntR family</fullName>
    </submittedName>
</protein>
<dbReference type="InterPro" id="IPR008920">
    <property type="entry name" value="TF_FadR/GntR_C"/>
</dbReference>
<dbReference type="GO" id="GO:0003700">
    <property type="term" value="F:DNA-binding transcription factor activity"/>
    <property type="evidence" value="ECO:0007669"/>
    <property type="project" value="InterPro"/>
</dbReference>
<dbReference type="Pfam" id="PF00392">
    <property type="entry name" value="GntR"/>
    <property type="match status" value="1"/>
</dbReference>
<dbReference type="InterPro" id="IPR036388">
    <property type="entry name" value="WH-like_DNA-bd_sf"/>
</dbReference>
<accession>A0A1M7GT60</accession>
<dbReference type="Proteomes" id="UP000183974">
    <property type="component" value="Unassembled WGS sequence"/>
</dbReference>
<dbReference type="PANTHER" id="PTHR43537:SF39">
    <property type="entry name" value="HTH-TYPE TRANSCRIPTIONAL REGULATOR MCBR"/>
    <property type="match status" value="1"/>
</dbReference>
<keyword evidence="6" id="KW-1185">Reference proteome</keyword>
<dbReference type="SUPFAM" id="SSF48008">
    <property type="entry name" value="GntR ligand-binding domain-like"/>
    <property type="match status" value="1"/>
</dbReference>
<dbReference type="SMART" id="SM00895">
    <property type="entry name" value="FCD"/>
    <property type="match status" value="1"/>
</dbReference>
<dbReference type="InterPro" id="IPR000524">
    <property type="entry name" value="Tscrpt_reg_HTH_GntR"/>
</dbReference>
<sequence>MQDVSETRLTFKAATLRRDSLQQQIYDHLRSDIMTGVFRPGETLSSRSLATELGVSAMPVREALTRLTTEGALELTTSRTLRLRLLTPEDFDEITAIRTDLEGMAAERAAEQITGDSLARIGKLNDDLTAAANSGDADRYLKANATYHAEIYKISGWPLLLSMIERLWLIVGPSIRTCVPDRDHMATSQGFHDAVMTALTKGDAKAVRAAIVDDIQTAAHDIRAFLASGQKH</sequence>
<dbReference type="STRING" id="337701.SAMN05444398_11180"/>
<evidence type="ECO:0000256" key="2">
    <source>
        <dbReference type="ARBA" id="ARBA00023125"/>
    </source>
</evidence>
<keyword evidence="1" id="KW-0805">Transcription regulation</keyword>
<dbReference type="InterPro" id="IPR036390">
    <property type="entry name" value="WH_DNA-bd_sf"/>
</dbReference>
<dbReference type="PROSITE" id="PS50949">
    <property type="entry name" value="HTH_GNTR"/>
    <property type="match status" value="1"/>
</dbReference>
<dbReference type="AlphaFoldDB" id="A0A1M7GT60"/>
<dbReference type="Gene3D" id="1.20.120.530">
    <property type="entry name" value="GntR ligand-binding domain-like"/>
    <property type="match status" value="1"/>
</dbReference>
<feature type="domain" description="HTH gntR-type" evidence="4">
    <location>
        <begin position="19"/>
        <end position="86"/>
    </location>
</feature>
<dbReference type="InterPro" id="IPR011711">
    <property type="entry name" value="GntR_C"/>
</dbReference>
<evidence type="ECO:0000256" key="1">
    <source>
        <dbReference type="ARBA" id="ARBA00023015"/>
    </source>
</evidence>
<keyword evidence="3" id="KW-0804">Transcription</keyword>
<dbReference type="RefSeq" id="WP_073035962.1">
    <property type="nucleotide sequence ID" value="NZ_BMLR01000012.1"/>
</dbReference>
<evidence type="ECO:0000313" key="6">
    <source>
        <dbReference type="Proteomes" id="UP000183974"/>
    </source>
</evidence>
<dbReference type="EMBL" id="FRBR01000011">
    <property type="protein sequence ID" value="SHM19564.1"/>
    <property type="molecule type" value="Genomic_DNA"/>
</dbReference>
<dbReference type="GO" id="GO:0003677">
    <property type="term" value="F:DNA binding"/>
    <property type="evidence" value="ECO:0007669"/>
    <property type="project" value="UniProtKB-KW"/>
</dbReference>
<dbReference type="PANTHER" id="PTHR43537">
    <property type="entry name" value="TRANSCRIPTIONAL REGULATOR, GNTR FAMILY"/>
    <property type="match status" value="1"/>
</dbReference>
<dbReference type="CDD" id="cd07377">
    <property type="entry name" value="WHTH_GntR"/>
    <property type="match status" value="1"/>
</dbReference>
<proteinExistence type="predicted"/>
<dbReference type="SUPFAM" id="SSF46785">
    <property type="entry name" value="Winged helix' DNA-binding domain"/>
    <property type="match status" value="1"/>
</dbReference>
<dbReference type="Gene3D" id="1.10.10.10">
    <property type="entry name" value="Winged helix-like DNA-binding domain superfamily/Winged helix DNA-binding domain"/>
    <property type="match status" value="1"/>
</dbReference>
<name>A0A1M7GT60_9RHOB</name>
<reference evidence="5 6" key="1">
    <citation type="submission" date="2016-11" db="EMBL/GenBank/DDBJ databases">
        <authorList>
            <person name="Jaros S."/>
            <person name="Januszkiewicz K."/>
            <person name="Wedrychowicz H."/>
        </authorList>
    </citation>
    <scope>NUCLEOTIDE SEQUENCE [LARGE SCALE GENOMIC DNA]</scope>
    <source>
        <strain evidence="5 6">DSM 29589</strain>
    </source>
</reference>
<evidence type="ECO:0000313" key="5">
    <source>
        <dbReference type="EMBL" id="SHM19564.1"/>
    </source>
</evidence>
<organism evidence="5 6">
    <name type="scientific">Roseovarius pacificus</name>
    <dbReference type="NCBI Taxonomy" id="337701"/>
    <lineage>
        <taxon>Bacteria</taxon>
        <taxon>Pseudomonadati</taxon>
        <taxon>Pseudomonadota</taxon>
        <taxon>Alphaproteobacteria</taxon>
        <taxon>Rhodobacterales</taxon>
        <taxon>Roseobacteraceae</taxon>
        <taxon>Roseovarius</taxon>
    </lineage>
</organism>
<dbReference type="Pfam" id="PF07729">
    <property type="entry name" value="FCD"/>
    <property type="match status" value="1"/>
</dbReference>
<gene>
    <name evidence="5" type="ORF">SAMN05444398_11180</name>
</gene>
<evidence type="ECO:0000259" key="4">
    <source>
        <dbReference type="PROSITE" id="PS50949"/>
    </source>
</evidence>
<dbReference type="SMART" id="SM00345">
    <property type="entry name" value="HTH_GNTR"/>
    <property type="match status" value="1"/>
</dbReference>
<evidence type="ECO:0000256" key="3">
    <source>
        <dbReference type="ARBA" id="ARBA00023163"/>
    </source>
</evidence>